<accession>A0ABT7V6L4</accession>
<feature type="transmembrane region" description="Helical" evidence="7">
    <location>
        <begin position="121"/>
        <end position="145"/>
    </location>
</feature>
<feature type="transmembrane region" description="Helical" evidence="7">
    <location>
        <begin position="80"/>
        <end position="97"/>
    </location>
</feature>
<feature type="domain" description="Acyltransferase 3" evidence="8">
    <location>
        <begin position="6"/>
        <end position="320"/>
    </location>
</feature>
<gene>
    <name evidence="9" type="ORF">QUW28_01280</name>
</gene>
<proteinExistence type="inferred from homology"/>
<feature type="transmembrane region" description="Helical" evidence="7">
    <location>
        <begin position="37"/>
        <end position="60"/>
    </location>
</feature>
<keyword evidence="5 7" id="KW-1133">Transmembrane helix</keyword>
<evidence type="ECO:0000259" key="8">
    <source>
        <dbReference type="Pfam" id="PF01757"/>
    </source>
</evidence>
<comment type="subcellular location">
    <subcellularLocation>
        <location evidence="1">Cell membrane</location>
        <topology evidence="1">Multi-pass membrane protein</topology>
    </subcellularLocation>
</comment>
<evidence type="ECO:0000256" key="5">
    <source>
        <dbReference type="ARBA" id="ARBA00022989"/>
    </source>
</evidence>
<sequence length="346" mass="39060">MRVFKYDFVRAAAMSFVVAVHCLPSVALPNQRTNFTFVILQTLFLTGNVIFFMMSGKFNLRQRKDDNDLITFLLRKVREILVPFLVIGLLVTLLHPSPSPGTTGFLREYVKNISFQFNGTAYWFVFTLFGLLLASPFLAKIFCYISKLEKKVFVVLCLGFNLLFVVAANLGQQFAWFWPFAQWTFVFCLGSFVEDYEPKGKLFAFVSIAGVAAIVLTAILINHGVDRYMQDLSPIYIFAAIAVYFILLRLGEQIQSSGHVKLQAIISFVAKHSYTVYLCHMIVVDTLRPLLPAIPPNMAFVPFLLLFPAALVLAVALAFMLDVTLVSWAKRLYSVMIGRAHKLACE</sequence>
<comment type="similarity">
    <text evidence="2">Belongs to the acyltransferase 3 family.</text>
</comment>
<keyword evidence="9" id="KW-0012">Acyltransferase</keyword>
<feature type="transmembrane region" description="Helical" evidence="7">
    <location>
        <begin position="202"/>
        <end position="221"/>
    </location>
</feature>
<evidence type="ECO:0000256" key="3">
    <source>
        <dbReference type="ARBA" id="ARBA00022475"/>
    </source>
</evidence>
<feature type="transmembrane region" description="Helical" evidence="7">
    <location>
        <begin position="303"/>
        <end position="329"/>
    </location>
</feature>
<organism evidence="9 10">
    <name type="scientific">Enorma phocaeensis</name>
    <dbReference type="NCBI Taxonomy" id="1871019"/>
    <lineage>
        <taxon>Bacteria</taxon>
        <taxon>Bacillati</taxon>
        <taxon>Actinomycetota</taxon>
        <taxon>Coriobacteriia</taxon>
        <taxon>Coriobacteriales</taxon>
        <taxon>Coriobacteriaceae</taxon>
        <taxon>Enorma</taxon>
    </lineage>
</organism>
<feature type="transmembrane region" description="Helical" evidence="7">
    <location>
        <begin position="152"/>
        <end position="170"/>
    </location>
</feature>
<keyword evidence="9" id="KW-0808">Transferase</keyword>
<feature type="transmembrane region" description="Helical" evidence="7">
    <location>
        <begin position="176"/>
        <end position="193"/>
    </location>
</feature>
<reference evidence="10" key="1">
    <citation type="submission" date="2023-06" db="EMBL/GenBank/DDBJ databases">
        <title>Identification and characterization of horizontal gene transfer across gut microbiota members of farm animals based on homology search.</title>
        <authorList>
            <person name="Zeman M."/>
            <person name="Kubasova T."/>
            <person name="Jahodarova E."/>
            <person name="Nykrynova M."/>
            <person name="Rychlik I."/>
        </authorList>
    </citation>
    <scope>NUCLEOTIDE SEQUENCE [LARGE SCALE GENOMIC DNA]</scope>
    <source>
        <strain evidence="10">154_Feed</strain>
    </source>
</reference>
<feature type="transmembrane region" description="Helical" evidence="7">
    <location>
        <begin position="233"/>
        <end position="250"/>
    </location>
</feature>
<evidence type="ECO:0000313" key="9">
    <source>
        <dbReference type="EMBL" id="MDM8274134.1"/>
    </source>
</evidence>
<dbReference type="EMBL" id="JAUDDZ010000001">
    <property type="protein sequence ID" value="MDM8274134.1"/>
    <property type="molecule type" value="Genomic_DNA"/>
</dbReference>
<feature type="transmembrane region" description="Helical" evidence="7">
    <location>
        <begin position="262"/>
        <end position="283"/>
    </location>
</feature>
<dbReference type="PANTHER" id="PTHR40074">
    <property type="entry name" value="O-ACETYLTRANSFERASE WECH"/>
    <property type="match status" value="1"/>
</dbReference>
<keyword evidence="4 7" id="KW-0812">Transmembrane</keyword>
<comment type="caution">
    <text evidence="9">The sequence shown here is derived from an EMBL/GenBank/DDBJ whole genome shotgun (WGS) entry which is preliminary data.</text>
</comment>
<dbReference type="RefSeq" id="WP_289543904.1">
    <property type="nucleotide sequence ID" value="NZ_JAUDDZ010000001.1"/>
</dbReference>
<keyword evidence="10" id="KW-1185">Reference proteome</keyword>
<dbReference type="Proteomes" id="UP001529421">
    <property type="component" value="Unassembled WGS sequence"/>
</dbReference>
<evidence type="ECO:0000256" key="7">
    <source>
        <dbReference type="SAM" id="Phobius"/>
    </source>
</evidence>
<dbReference type="PANTHER" id="PTHR40074:SF2">
    <property type="entry name" value="O-ACETYLTRANSFERASE WECH"/>
    <property type="match status" value="1"/>
</dbReference>
<dbReference type="InterPro" id="IPR002656">
    <property type="entry name" value="Acyl_transf_3_dom"/>
</dbReference>
<keyword evidence="6 7" id="KW-0472">Membrane</keyword>
<dbReference type="GO" id="GO:0016746">
    <property type="term" value="F:acyltransferase activity"/>
    <property type="evidence" value="ECO:0007669"/>
    <property type="project" value="UniProtKB-KW"/>
</dbReference>
<evidence type="ECO:0000256" key="4">
    <source>
        <dbReference type="ARBA" id="ARBA00022692"/>
    </source>
</evidence>
<name>A0ABT7V6L4_9ACTN</name>
<dbReference type="EC" id="2.3.1.-" evidence="9"/>
<evidence type="ECO:0000256" key="1">
    <source>
        <dbReference type="ARBA" id="ARBA00004651"/>
    </source>
</evidence>
<evidence type="ECO:0000256" key="2">
    <source>
        <dbReference type="ARBA" id="ARBA00007400"/>
    </source>
</evidence>
<dbReference type="Pfam" id="PF01757">
    <property type="entry name" value="Acyl_transf_3"/>
    <property type="match status" value="1"/>
</dbReference>
<reference evidence="9 10" key="2">
    <citation type="submission" date="2023-06" db="EMBL/GenBank/DDBJ databases">
        <authorList>
            <person name="Zeman M."/>
            <person name="Kubasova T."/>
            <person name="Jahodarova E."/>
            <person name="Nykrynova M."/>
            <person name="Rychlik I."/>
        </authorList>
    </citation>
    <scope>NUCLEOTIDE SEQUENCE [LARGE SCALE GENOMIC DNA]</scope>
    <source>
        <strain evidence="9 10">154_Feed</strain>
    </source>
</reference>
<evidence type="ECO:0000313" key="10">
    <source>
        <dbReference type="Proteomes" id="UP001529421"/>
    </source>
</evidence>
<keyword evidence="3" id="KW-1003">Cell membrane</keyword>
<protein>
    <submittedName>
        <fullName evidence="9">Acyltransferase</fullName>
        <ecNumber evidence="9">2.3.1.-</ecNumber>
    </submittedName>
</protein>
<evidence type="ECO:0000256" key="6">
    <source>
        <dbReference type="ARBA" id="ARBA00023136"/>
    </source>
</evidence>